<evidence type="ECO:0000313" key="7">
    <source>
        <dbReference type="EMBL" id="KAA5599923.1"/>
    </source>
</evidence>
<dbReference type="Proteomes" id="UP000323886">
    <property type="component" value="Unassembled WGS sequence"/>
</dbReference>
<sequence>MSVKIDGNGAEARAFIEKVESLSNQDLLACYQCGKCSAGCPMAKYMDLLPHQMIRFAQLGLKDELLGSEAIWMCVSCLTCNTRCPKGVRIAEVIEALRQLRMRDKRNDHLHVHELSASALAKLPPIAVIGSMRKGTS</sequence>
<keyword evidence="4" id="KW-0408">Iron</keyword>
<dbReference type="SUPFAM" id="SSF46548">
    <property type="entry name" value="alpha-helical ferredoxin"/>
    <property type="match status" value="1"/>
</dbReference>
<name>A0A5M6HVI8_9HYPH</name>
<dbReference type="PROSITE" id="PS51379">
    <property type="entry name" value="4FE4S_FER_2"/>
    <property type="match status" value="1"/>
</dbReference>
<dbReference type="InterPro" id="IPR017896">
    <property type="entry name" value="4Fe4S_Fe-S-bd"/>
</dbReference>
<dbReference type="PANTHER" id="PTHR43255">
    <property type="entry name" value="IRON-SULFUR-BINDING OXIDOREDUCTASE FADF-RELATED-RELATED"/>
    <property type="match status" value="1"/>
</dbReference>
<dbReference type="InterPro" id="IPR051460">
    <property type="entry name" value="HdrC_iron-sulfur_subunit"/>
</dbReference>
<evidence type="ECO:0000256" key="5">
    <source>
        <dbReference type="ARBA" id="ARBA00023014"/>
    </source>
</evidence>
<keyword evidence="2" id="KW-0479">Metal-binding</keyword>
<dbReference type="InterPro" id="IPR017900">
    <property type="entry name" value="4Fe4S_Fe_S_CS"/>
</dbReference>
<keyword evidence="1" id="KW-0004">4Fe-4S</keyword>
<dbReference type="InterPro" id="IPR009051">
    <property type="entry name" value="Helical_ferredxn"/>
</dbReference>
<evidence type="ECO:0000313" key="8">
    <source>
        <dbReference type="Proteomes" id="UP000323886"/>
    </source>
</evidence>
<dbReference type="GO" id="GO:0051539">
    <property type="term" value="F:4 iron, 4 sulfur cluster binding"/>
    <property type="evidence" value="ECO:0007669"/>
    <property type="project" value="UniProtKB-KW"/>
</dbReference>
<dbReference type="AlphaFoldDB" id="A0A5M6HVI8"/>
<proteinExistence type="predicted"/>
<gene>
    <name evidence="7" type="ORF">F1193_11120</name>
</gene>
<evidence type="ECO:0000259" key="6">
    <source>
        <dbReference type="PROSITE" id="PS51379"/>
    </source>
</evidence>
<keyword evidence="8" id="KW-1185">Reference proteome</keyword>
<comment type="caution">
    <text evidence="7">The sequence shown here is derived from an EMBL/GenBank/DDBJ whole genome shotgun (WGS) entry which is preliminary data.</text>
</comment>
<evidence type="ECO:0000256" key="1">
    <source>
        <dbReference type="ARBA" id="ARBA00022485"/>
    </source>
</evidence>
<keyword evidence="3" id="KW-0560">Oxidoreductase</keyword>
<dbReference type="OrthoDB" id="9794954at2"/>
<dbReference type="GO" id="GO:0046872">
    <property type="term" value="F:metal ion binding"/>
    <property type="evidence" value="ECO:0007669"/>
    <property type="project" value="UniProtKB-KW"/>
</dbReference>
<accession>A0A5M6HVI8</accession>
<dbReference type="Pfam" id="PF13183">
    <property type="entry name" value="Fer4_8"/>
    <property type="match status" value="1"/>
</dbReference>
<dbReference type="RefSeq" id="WP_150097759.1">
    <property type="nucleotide sequence ID" value="NZ_VWPL01000018.1"/>
</dbReference>
<dbReference type="PANTHER" id="PTHR43255:SF1">
    <property type="entry name" value="IRON-SULFUR-BINDING OXIDOREDUCTASE FADF-RELATED"/>
    <property type="match status" value="1"/>
</dbReference>
<dbReference type="GO" id="GO:0016491">
    <property type="term" value="F:oxidoreductase activity"/>
    <property type="evidence" value="ECO:0007669"/>
    <property type="project" value="UniProtKB-KW"/>
</dbReference>
<dbReference type="Gene3D" id="1.10.1060.10">
    <property type="entry name" value="Alpha-helical ferredoxin"/>
    <property type="match status" value="1"/>
</dbReference>
<evidence type="ECO:0000256" key="4">
    <source>
        <dbReference type="ARBA" id="ARBA00023004"/>
    </source>
</evidence>
<keyword evidence="5" id="KW-0411">Iron-sulfur</keyword>
<dbReference type="GO" id="GO:0005886">
    <property type="term" value="C:plasma membrane"/>
    <property type="evidence" value="ECO:0007669"/>
    <property type="project" value="TreeGrafter"/>
</dbReference>
<protein>
    <submittedName>
        <fullName evidence="7">Disulfide reductase</fullName>
    </submittedName>
</protein>
<organism evidence="7 8">
    <name type="scientific">Blastochloris sulfoviridis</name>
    <dbReference type="NCBI Taxonomy" id="50712"/>
    <lineage>
        <taxon>Bacteria</taxon>
        <taxon>Pseudomonadati</taxon>
        <taxon>Pseudomonadota</taxon>
        <taxon>Alphaproteobacteria</taxon>
        <taxon>Hyphomicrobiales</taxon>
        <taxon>Blastochloridaceae</taxon>
        <taxon>Blastochloris</taxon>
    </lineage>
</organism>
<dbReference type="PROSITE" id="PS00198">
    <property type="entry name" value="4FE4S_FER_1"/>
    <property type="match status" value="1"/>
</dbReference>
<feature type="domain" description="4Fe-4S ferredoxin-type" evidence="6">
    <location>
        <begin position="18"/>
        <end position="51"/>
    </location>
</feature>
<evidence type="ECO:0000256" key="2">
    <source>
        <dbReference type="ARBA" id="ARBA00022723"/>
    </source>
</evidence>
<reference evidence="7 8" key="1">
    <citation type="submission" date="2019-09" db="EMBL/GenBank/DDBJ databases">
        <title>Draft Whole-Genome sequence of Blastochloris sulfoviridis DSM 729.</title>
        <authorList>
            <person name="Meyer T.E."/>
            <person name="Kyndt J.A."/>
        </authorList>
    </citation>
    <scope>NUCLEOTIDE SEQUENCE [LARGE SCALE GENOMIC DNA]</scope>
    <source>
        <strain evidence="7 8">DSM 729</strain>
    </source>
</reference>
<evidence type="ECO:0000256" key="3">
    <source>
        <dbReference type="ARBA" id="ARBA00023002"/>
    </source>
</evidence>
<dbReference type="EMBL" id="VWPL01000018">
    <property type="protein sequence ID" value="KAA5599923.1"/>
    <property type="molecule type" value="Genomic_DNA"/>
</dbReference>